<feature type="coiled-coil region" evidence="2">
    <location>
        <begin position="62"/>
        <end position="96"/>
    </location>
</feature>
<dbReference type="InterPro" id="IPR002514">
    <property type="entry name" value="Transposase_8"/>
</dbReference>
<reference evidence="3 4" key="1">
    <citation type="submission" date="2012-06" db="EMBL/GenBank/DDBJ databases">
        <title>The Genome Sequence of Aeromonas hydrophila SSU.</title>
        <authorList>
            <consortium name="The Broad Institute Genome Sequencing Platform"/>
            <person name="Earl A."/>
            <person name="Ward D."/>
            <person name="Feldgarden M."/>
            <person name="Gevers D."/>
            <person name="Chopra A."/>
            <person name="Walker B."/>
            <person name="Young S.K."/>
            <person name="Zeng Q."/>
            <person name="Gargeya S."/>
            <person name="Fitzgerald M."/>
            <person name="Haas B."/>
            <person name="Abouelleil A."/>
            <person name="Alvarado L."/>
            <person name="Arachchi H.M."/>
            <person name="Berlin A.M."/>
            <person name="Chapman S.B."/>
            <person name="Goldberg J."/>
            <person name="Griggs A."/>
            <person name="Gujja S."/>
            <person name="Hansen M."/>
            <person name="Howarth C."/>
            <person name="Imamovic A."/>
            <person name="Larimer J."/>
            <person name="McCowan C."/>
            <person name="Montmayeur A."/>
            <person name="Murphy C."/>
            <person name="Neiman D."/>
            <person name="Pearson M."/>
            <person name="Priest M."/>
            <person name="Roberts A."/>
            <person name="Saif S."/>
            <person name="Shea T."/>
            <person name="Sisk P."/>
            <person name="Sykes S."/>
            <person name="Wortman J."/>
            <person name="Nusbaum C."/>
            <person name="Birren B."/>
        </authorList>
    </citation>
    <scope>NUCLEOTIDE SEQUENCE [LARGE SCALE GENOMIC DNA]</scope>
    <source>
        <strain evidence="3 4">SSU</strain>
    </source>
</reference>
<dbReference type="EMBL" id="AGWR01000005">
    <property type="protein sequence ID" value="EKB29695.1"/>
    <property type="molecule type" value="Genomic_DNA"/>
</dbReference>
<organism evidence="3 4">
    <name type="scientific">Aeromonas dhakensis</name>
    <dbReference type="NCBI Taxonomy" id="196024"/>
    <lineage>
        <taxon>Bacteria</taxon>
        <taxon>Pseudomonadati</taxon>
        <taxon>Pseudomonadota</taxon>
        <taxon>Gammaproteobacteria</taxon>
        <taxon>Aeromonadales</taxon>
        <taxon>Aeromonadaceae</taxon>
        <taxon>Aeromonas</taxon>
    </lineage>
</organism>
<evidence type="ECO:0008006" key="5">
    <source>
        <dbReference type="Google" id="ProtNLM"/>
    </source>
</evidence>
<evidence type="ECO:0000256" key="2">
    <source>
        <dbReference type="SAM" id="Coils"/>
    </source>
</evidence>
<name>K1JDK7_9GAMM</name>
<dbReference type="SUPFAM" id="SSF46689">
    <property type="entry name" value="Homeodomain-like"/>
    <property type="match status" value="1"/>
</dbReference>
<dbReference type="Pfam" id="PF01527">
    <property type="entry name" value="HTH_Tnp_1"/>
    <property type="match status" value="1"/>
</dbReference>
<evidence type="ECO:0000256" key="1">
    <source>
        <dbReference type="ARBA" id="ARBA00009964"/>
    </source>
</evidence>
<dbReference type="Proteomes" id="UP000005149">
    <property type="component" value="Unassembled WGS sequence"/>
</dbReference>
<dbReference type="GO" id="GO:0003677">
    <property type="term" value="F:DNA binding"/>
    <property type="evidence" value="ECO:0007669"/>
    <property type="project" value="InterPro"/>
</dbReference>
<protein>
    <recommendedName>
        <fullName evidence="5">Transposase</fullName>
    </recommendedName>
</protein>
<gene>
    <name evidence="3" type="ORF">HMPREF1171_00333</name>
</gene>
<dbReference type="InterPro" id="IPR051839">
    <property type="entry name" value="RD_transcriptional_regulator"/>
</dbReference>
<dbReference type="HOGENOM" id="CLU_027402_33_9_6"/>
<dbReference type="PATRIC" id="fig|1073377.4.peg.343"/>
<evidence type="ECO:0000313" key="4">
    <source>
        <dbReference type="Proteomes" id="UP000005149"/>
    </source>
</evidence>
<dbReference type="AlphaFoldDB" id="K1JDK7"/>
<accession>K1JDK7</accession>
<comment type="similarity">
    <text evidence="1">Belongs to the transposase 8 family.</text>
</comment>
<sequence>MTRLRRSFTAEFKLEAASLVVDQGYSVPEASRSLDVGETVLRRWVQQLQSERSGTPPISKALTPEQQKIQELEACINRLEREKDILKKATALLMADEFTRTR</sequence>
<dbReference type="PANTHER" id="PTHR33215:SF12">
    <property type="entry name" value="TRANSPOSASE INSN FOR INSERTION SEQUENCE ELEMENT IS911A-RELATED"/>
    <property type="match status" value="1"/>
</dbReference>
<proteinExistence type="inferred from homology"/>
<keyword evidence="2" id="KW-0175">Coiled coil</keyword>
<dbReference type="Gene3D" id="1.10.10.60">
    <property type="entry name" value="Homeodomain-like"/>
    <property type="match status" value="1"/>
</dbReference>
<dbReference type="PANTHER" id="PTHR33215">
    <property type="entry name" value="PROTEIN DISTAL ANTENNA"/>
    <property type="match status" value="1"/>
</dbReference>
<keyword evidence="4" id="KW-1185">Reference proteome</keyword>
<dbReference type="InterPro" id="IPR009057">
    <property type="entry name" value="Homeodomain-like_sf"/>
</dbReference>
<dbReference type="GO" id="GO:0004803">
    <property type="term" value="F:transposase activity"/>
    <property type="evidence" value="ECO:0007669"/>
    <property type="project" value="InterPro"/>
</dbReference>
<comment type="caution">
    <text evidence="3">The sequence shown here is derived from an EMBL/GenBank/DDBJ whole genome shotgun (WGS) entry which is preliminary data.</text>
</comment>
<evidence type="ECO:0000313" key="3">
    <source>
        <dbReference type="EMBL" id="EKB29695.1"/>
    </source>
</evidence>
<dbReference type="GO" id="GO:0006313">
    <property type="term" value="P:DNA transposition"/>
    <property type="evidence" value="ECO:0007669"/>
    <property type="project" value="InterPro"/>
</dbReference>